<name>B0SJW2_LEPBP</name>
<protein>
    <submittedName>
        <fullName evidence="1">Uncharacterized protein</fullName>
    </submittedName>
</protein>
<dbReference type="HOGENOM" id="CLU_2898742_0_0_12"/>
<keyword evidence="2" id="KW-1185">Reference proteome</keyword>
<dbReference type="KEGG" id="lbi:LEPBI_I0123"/>
<dbReference type="AlphaFoldDB" id="B0SJW2"/>
<evidence type="ECO:0000313" key="2">
    <source>
        <dbReference type="Proteomes" id="UP000001847"/>
    </source>
</evidence>
<accession>B0SJW2</accession>
<dbReference type="BioCyc" id="LBIF456481:LEPBI_RS00620-MONOMER"/>
<sequence length="62" mass="7233">MINPYASIATNKSAGTESFLVNSKFGMKTKFECNQRRKWTLVCKFQMITVHHLCNVMWTFNV</sequence>
<dbReference type="EMBL" id="CP000786">
    <property type="protein sequence ID" value="ABZ96270.1"/>
    <property type="molecule type" value="Genomic_DNA"/>
</dbReference>
<gene>
    <name evidence="1" type="ordered locus">LEPBI_I0123</name>
</gene>
<reference evidence="1 2" key="1">
    <citation type="journal article" date="2008" name="PLoS ONE">
        <title>Genome sequence of the saprophyte Leptospira biflexa provides insights into the evolution of Leptospira and the pathogenesis of leptospirosis.</title>
        <authorList>
            <person name="Picardeau M."/>
            <person name="Bulach D.M."/>
            <person name="Bouchier C."/>
            <person name="Zuerner R.L."/>
            <person name="Zidane N."/>
            <person name="Wilson P.J."/>
            <person name="Creno S."/>
            <person name="Kuczek E.S."/>
            <person name="Bommezzadri S."/>
            <person name="Davis J.C."/>
            <person name="McGrath A."/>
            <person name="Johnson M.J."/>
            <person name="Boursaux-Eude C."/>
            <person name="Seemann T."/>
            <person name="Rouy Z."/>
            <person name="Coppel R.L."/>
            <person name="Rood J.I."/>
            <person name="Lajus A."/>
            <person name="Davies J.K."/>
            <person name="Medigue C."/>
            <person name="Adler B."/>
        </authorList>
    </citation>
    <scope>NUCLEOTIDE SEQUENCE [LARGE SCALE GENOMIC DNA]</scope>
    <source>
        <strain evidence="2">Patoc 1 / ATCC 23582 / Paris</strain>
    </source>
</reference>
<organism evidence="1 2">
    <name type="scientific">Leptospira biflexa serovar Patoc (strain Patoc 1 / ATCC 23582 / Paris)</name>
    <dbReference type="NCBI Taxonomy" id="456481"/>
    <lineage>
        <taxon>Bacteria</taxon>
        <taxon>Pseudomonadati</taxon>
        <taxon>Spirochaetota</taxon>
        <taxon>Spirochaetia</taxon>
        <taxon>Leptospirales</taxon>
        <taxon>Leptospiraceae</taxon>
        <taxon>Leptospira</taxon>
    </lineage>
</organism>
<proteinExistence type="predicted"/>
<evidence type="ECO:0000313" key="1">
    <source>
        <dbReference type="EMBL" id="ABZ96270.1"/>
    </source>
</evidence>
<dbReference type="STRING" id="456481.LEPBI_I0123"/>
<dbReference type="Proteomes" id="UP000001847">
    <property type="component" value="Chromosome I"/>
</dbReference>